<evidence type="ECO:0000313" key="3">
    <source>
        <dbReference type="Proteomes" id="UP000712281"/>
    </source>
</evidence>
<evidence type="ECO:0000256" key="1">
    <source>
        <dbReference type="ARBA" id="ARBA00009431"/>
    </source>
</evidence>
<proteinExistence type="inferred from homology"/>
<sequence length="123" mass="13701">MLDSGMDPLSLTTSEETRKENRILKKYSKYLNDLRSASTVDEGDLDTLMNGVIKKKLKIIPKDLVWGNNSGNVFSAMQADFMRPTIEGVDELLAKGIDVTIYNGQLDVICSTSGTEAWVRKLK</sequence>
<dbReference type="InterPro" id="IPR029058">
    <property type="entry name" value="AB_hydrolase_fold"/>
</dbReference>
<name>A0A8S9I8J6_BRACR</name>
<accession>A0A8S9I8J6</accession>
<dbReference type="GO" id="GO:0006508">
    <property type="term" value="P:proteolysis"/>
    <property type="evidence" value="ECO:0007669"/>
    <property type="project" value="InterPro"/>
</dbReference>
<evidence type="ECO:0008006" key="4">
    <source>
        <dbReference type="Google" id="ProtNLM"/>
    </source>
</evidence>
<dbReference type="Gene3D" id="3.40.50.1820">
    <property type="entry name" value="alpha/beta hydrolase"/>
    <property type="match status" value="1"/>
</dbReference>
<dbReference type="AlphaFoldDB" id="A0A8S9I8J6"/>
<dbReference type="SUPFAM" id="SSF53474">
    <property type="entry name" value="alpha/beta-Hydrolases"/>
    <property type="match status" value="1"/>
</dbReference>
<comment type="similarity">
    <text evidence="1">Belongs to the peptidase S10 family.</text>
</comment>
<organism evidence="2 3">
    <name type="scientific">Brassica cretica</name>
    <name type="common">Mustard</name>
    <dbReference type="NCBI Taxonomy" id="69181"/>
    <lineage>
        <taxon>Eukaryota</taxon>
        <taxon>Viridiplantae</taxon>
        <taxon>Streptophyta</taxon>
        <taxon>Embryophyta</taxon>
        <taxon>Tracheophyta</taxon>
        <taxon>Spermatophyta</taxon>
        <taxon>Magnoliopsida</taxon>
        <taxon>eudicotyledons</taxon>
        <taxon>Gunneridae</taxon>
        <taxon>Pentapetalae</taxon>
        <taxon>rosids</taxon>
        <taxon>malvids</taxon>
        <taxon>Brassicales</taxon>
        <taxon>Brassicaceae</taxon>
        <taxon>Brassiceae</taxon>
        <taxon>Brassica</taxon>
    </lineage>
</organism>
<evidence type="ECO:0000313" key="2">
    <source>
        <dbReference type="EMBL" id="KAF2565666.1"/>
    </source>
</evidence>
<reference evidence="2" key="1">
    <citation type="submission" date="2019-12" db="EMBL/GenBank/DDBJ databases">
        <title>Genome sequencing and annotation of Brassica cretica.</title>
        <authorList>
            <person name="Studholme D.J."/>
            <person name="Sarris P.F."/>
        </authorList>
    </citation>
    <scope>NUCLEOTIDE SEQUENCE</scope>
    <source>
        <strain evidence="2">PFS-001/15</strain>
        <tissue evidence="2">Leaf</tissue>
    </source>
</reference>
<dbReference type="InterPro" id="IPR001563">
    <property type="entry name" value="Peptidase_S10"/>
</dbReference>
<gene>
    <name evidence="2" type="ORF">F2Q68_00027571</name>
</gene>
<dbReference type="Pfam" id="PF00450">
    <property type="entry name" value="Peptidase_S10"/>
    <property type="match status" value="1"/>
</dbReference>
<comment type="caution">
    <text evidence="2">The sequence shown here is derived from an EMBL/GenBank/DDBJ whole genome shotgun (WGS) entry which is preliminary data.</text>
</comment>
<dbReference type="GO" id="GO:0004185">
    <property type="term" value="F:serine-type carboxypeptidase activity"/>
    <property type="evidence" value="ECO:0007669"/>
    <property type="project" value="InterPro"/>
</dbReference>
<protein>
    <recommendedName>
        <fullName evidence="4">Carboxypeptidase</fullName>
    </recommendedName>
</protein>
<dbReference type="EMBL" id="QGKW02001911">
    <property type="protein sequence ID" value="KAF2565666.1"/>
    <property type="molecule type" value="Genomic_DNA"/>
</dbReference>
<dbReference type="Proteomes" id="UP000712281">
    <property type="component" value="Unassembled WGS sequence"/>
</dbReference>